<feature type="compositionally biased region" description="Pro residues" evidence="1">
    <location>
        <begin position="155"/>
        <end position="167"/>
    </location>
</feature>
<dbReference type="InterPro" id="IPR036116">
    <property type="entry name" value="FN3_sf"/>
</dbReference>
<name>A0A931CG40_9ACTN</name>
<keyword evidence="2" id="KW-1133">Transmembrane helix</keyword>
<gene>
    <name evidence="3" type="ORF">I4J89_38445</name>
</gene>
<feature type="compositionally biased region" description="Polar residues" evidence="1">
    <location>
        <begin position="399"/>
        <end position="427"/>
    </location>
</feature>
<evidence type="ECO:0000313" key="4">
    <source>
        <dbReference type="Proteomes" id="UP000598146"/>
    </source>
</evidence>
<dbReference type="EMBL" id="JADQTO010000026">
    <property type="protein sequence ID" value="MBG0567347.1"/>
    <property type="molecule type" value="Genomic_DNA"/>
</dbReference>
<dbReference type="SUPFAM" id="SSF49265">
    <property type="entry name" value="Fibronectin type III"/>
    <property type="match status" value="1"/>
</dbReference>
<feature type="compositionally biased region" description="Polar residues" evidence="1">
    <location>
        <begin position="212"/>
        <end position="231"/>
    </location>
</feature>
<organism evidence="3 4">
    <name type="scientific">Actinoplanes aureus</name>
    <dbReference type="NCBI Taxonomy" id="2792083"/>
    <lineage>
        <taxon>Bacteria</taxon>
        <taxon>Bacillati</taxon>
        <taxon>Actinomycetota</taxon>
        <taxon>Actinomycetes</taxon>
        <taxon>Micromonosporales</taxon>
        <taxon>Micromonosporaceae</taxon>
        <taxon>Actinoplanes</taxon>
    </lineage>
</organism>
<feature type="compositionally biased region" description="Pro residues" evidence="1">
    <location>
        <begin position="341"/>
        <end position="352"/>
    </location>
</feature>
<dbReference type="RefSeq" id="WP_196419114.1">
    <property type="nucleotide sequence ID" value="NZ_JADQTO010000026.1"/>
</dbReference>
<evidence type="ECO:0000256" key="1">
    <source>
        <dbReference type="SAM" id="MobiDB-lite"/>
    </source>
</evidence>
<dbReference type="Pfam" id="PF13424">
    <property type="entry name" value="TPR_12"/>
    <property type="match status" value="1"/>
</dbReference>
<dbReference type="SUPFAM" id="SSF48452">
    <property type="entry name" value="TPR-like"/>
    <property type="match status" value="1"/>
</dbReference>
<feature type="compositionally biased region" description="Polar residues" evidence="1">
    <location>
        <begin position="141"/>
        <end position="154"/>
    </location>
</feature>
<dbReference type="Gene3D" id="1.25.40.10">
    <property type="entry name" value="Tetratricopeptide repeat domain"/>
    <property type="match status" value="1"/>
</dbReference>
<reference evidence="3" key="1">
    <citation type="submission" date="2020-11" db="EMBL/GenBank/DDBJ databases">
        <title>Isolation and identification of active actinomycetes.</title>
        <authorList>
            <person name="Sun X."/>
        </authorList>
    </citation>
    <scope>NUCLEOTIDE SEQUENCE</scope>
    <source>
        <strain evidence="3">NEAU-A11</strain>
    </source>
</reference>
<dbReference type="AlphaFoldDB" id="A0A931CG40"/>
<protein>
    <submittedName>
        <fullName evidence="3">Tetratricopeptide repeat protein</fullName>
    </submittedName>
</protein>
<dbReference type="InterPro" id="IPR011990">
    <property type="entry name" value="TPR-like_helical_dom_sf"/>
</dbReference>
<feature type="transmembrane region" description="Helical" evidence="2">
    <location>
        <begin position="527"/>
        <end position="551"/>
    </location>
</feature>
<accession>A0A931CG40</accession>
<comment type="caution">
    <text evidence="3">The sequence shown here is derived from an EMBL/GenBank/DDBJ whole genome shotgun (WGS) entry which is preliminary data.</text>
</comment>
<keyword evidence="4" id="KW-1185">Reference proteome</keyword>
<dbReference type="Proteomes" id="UP000598146">
    <property type="component" value="Unassembled WGS sequence"/>
</dbReference>
<feature type="compositionally biased region" description="Low complexity" evidence="1">
    <location>
        <begin position="353"/>
        <end position="362"/>
    </location>
</feature>
<feature type="compositionally biased region" description="Low complexity" evidence="1">
    <location>
        <begin position="379"/>
        <end position="397"/>
    </location>
</feature>
<keyword evidence="2" id="KW-0472">Membrane</keyword>
<feature type="region of interest" description="Disordered" evidence="1">
    <location>
        <begin position="141"/>
        <end position="485"/>
    </location>
</feature>
<feature type="compositionally biased region" description="Basic and acidic residues" evidence="1">
    <location>
        <begin position="471"/>
        <end position="485"/>
    </location>
</feature>
<keyword evidence="2" id="KW-0812">Transmembrane</keyword>
<evidence type="ECO:0000256" key="2">
    <source>
        <dbReference type="SAM" id="Phobius"/>
    </source>
</evidence>
<evidence type="ECO:0000313" key="3">
    <source>
        <dbReference type="EMBL" id="MBG0567347.1"/>
    </source>
</evidence>
<proteinExistence type="predicted"/>
<sequence length="664" mass="67937">MSQPSPLTPALERAHALIAAGDLAGARALLERAAELGRANLGEDDPDVLATLRELAAVYQRADDPAAARRVLEEAYAAGQWRLGDSDPLLLQISYDLGLVAQGLGNRHEARRAFSRVAGHGPAVLGAQHWAVTRAQAYLHQDQNPSSVRETAQSPPAPPTELFPPSGPGRLSSPPVAGRPPPGSSADLPPHFRSGPTHPVPDATGQLHSPAISASHSTSGAEQASPGTASQRPPGPPERSTSGDRTRTPAQPSSEAATHLFPPGSGTSPAGADIGQLRPDRPPGTGSSPGSARPATEPPPQDVMNVPTRVFPTAQNPEGGSGRGGATGPWAAPPERNGPWAAPPAKEPPAFNPWPGEQQLAKPPGPGGQQGSAGPPWPGQQAAVPPSPGGQQAAAPSWPSEQQAAVPSWPSEQQAAVPSWPSEQQAAAPSLPGGEQQAAAPFWPGEQHGAGGLWPGESQQASVQPGEGGTEGDRWPEEEPDERRDAGGVAVWLGAPGVESGRGADLLPGSGMGGAYQKMGESRRRGMALFAVVAAMVAAVLAVAALVFVLADRATEPVPAPTSSPAASSVPTLAGEAPGSVLLDDRGSSVGVGWSDPAGGRAPFVVMMGRPGERLKPVSQVGAGQTSFRMSGLNEGLDYCFAVVVVYATDRFASSEQVCTRRSR</sequence>